<evidence type="ECO:0000259" key="3">
    <source>
        <dbReference type="Pfam" id="PF03914"/>
    </source>
</evidence>
<feature type="domain" description="CCAAT-binding factor" evidence="3">
    <location>
        <begin position="427"/>
        <end position="608"/>
    </location>
</feature>
<dbReference type="InterPro" id="IPR040155">
    <property type="entry name" value="CEBPZ/Mak21-like"/>
</dbReference>
<feature type="compositionally biased region" description="Acidic residues" evidence="2">
    <location>
        <begin position="838"/>
        <end position="867"/>
    </location>
</feature>
<feature type="compositionally biased region" description="Acidic residues" evidence="2">
    <location>
        <begin position="756"/>
        <end position="772"/>
    </location>
</feature>
<feature type="region of interest" description="Disordered" evidence="2">
    <location>
        <begin position="914"/>
        <end position="1005"/>
    </location>
</feature>
<feature type="compositionally biased region" description="Acidic residues" evidence="2">
    <location>
        <begin position="789"/>
        <end position="829"/>
    </location>
</feature>
<dbReference type="PhylomeDB" id="Q16V05"/>
<name>Q16V05_AEDAE</name>
<feature type="compositionally biased region" description="Basic and acidic residues" evidence="2">
    <location>
        <begin position="877"/>
        <end position="887"/>
    </location>
</feature>
<protein>
    <submittedName>
        <fullName evidence="4">AAEL009738-PA</fullName>
    </submittedName>
</protein>
<dbReference type="SUPFAM" id="SSF48371">
    <property type="entry name" value="ARM repeat"/>
    <property type="match status" value="1"/>
</dbReference>
<feature type="region of interest" description="Disordered" evidence="2">
    <location>
        <begin position="1"/>
        <end position="80"/>
    </location>
</feature>
<evidence type="ECO:0000256" key="2">
    <source>
        <dbReference type="SAM" id="MobiDB-lite"/>
    </source>
</evidence>
<dbReference type="PANTHER" id="PTHR12048:SF0">
    <property type="entry name" value="CCAAT_ENHANCER-BINDING PROTEIN ZETA"/>
    <property type="match status" value="1"/>
</dbReference>
<proteinExistence type="inferred from homology"/>
<dbReference type="Pfam" id="PF03914">
    <property type="entry name" value="CBF"/>
    <property type="match status" value="1"/>
</dbReference>
<reference evidence="4" key="2">
    <citation type="journal article" date="2007" name="Science">
        <title>Genome sequence of Aedes aegypti, a major arbovirus vector.</title>
        <authorList>
            <person name="Nene V."/>
            <person name="Wortman J.R."/>
            <person name="Lawson D."/>
            <person name="Haas B."/>
            <person name="Kodira C."/>
            <person name="Tu Z.J."/>
            <person name="Loftus B."/>
            <person name="Xi Z."/>
            <person name="Megy K."/>
            <person name="Grabherr M."/>
            <person name="Ren Q."/>
            <person name="Zdobnov E.M."/>
            <person name="Lobo N.F."/>
            <person name="Campbell K.S."/>
            <person name="Brown S.E."/>
            <person name="Bonaldo M.F."/>
            <person name="Zhu J."/>
            <person name="Sinkins S.P."/>
            <person name="Hogenkamp D.G."/>
            <person name="Amedeo P."/>
            <person name="Arensburger P."/>
            <person name="Atkinson P.W."/>
            <person name="Bidwell S."/>
            <person name="Biedler J."/>
            <person name="Birney E."/>
            <person name="Bruggner R.V."/>
            <person name="Costas J."/>
            <person name="Coy M.R."/>
            <person name="Crabtree J."/>
            <person name="Crawford M."/>
            <person name="Debruyn B."/>
            <person name="Decaprio D."/>
            <person name="Eiglmeier K."/>
            <person name="Eisenstadt E."/>
            <person name="El-Dorry H."/>
            <person name="Gelbart W.M."/>
            <person name="Gomes S.L."/>
            <person name="Hammond M."/>
            <person name="Hannick L.I."/>
            <person name="Hogan J.R."/>
            <person name="Holmes M.H."/>
            <person name="Jaffe D."/>
            <person name="Johnston J.S."/>
            <person name="Kennedy R.C."/>
            <person name="Koo H."/>
            <person name="Kravitz S."/>
            <person name="Kriventseva E.V."/>
            <person name="Kulp D."/>
            <person name="Labutti K."/>
            <person name="Lee E."/>
            <person name="Li S."/>
            <person name="Lovin D.D."/>
            <person name="Mao C."/>
            <person name="Mauceli E."/>
            <person name="Menck C.F."/>
            <person name="Miller J.R."/>
            <person name="Montgomery P."/>
            <person name="Mori A."/>
            <person name="Nascimento A.L."/>
            <person name="Naveira H.F."/>
            <person name="Nusbaum C."/>
            <person name="O'leary S."/>
            <person name="Orvis J."/>
            <person name="Pertea M."/>
            <person name="Quesneville H."/>
            <person name="Reidenbach K.R."/>
            <person name="Rogers Y.H."/>
            <person name="Roth C.W."/>
            <person name="Schneider J.R."/>
            <person name="Schatz M."/>
            <person name="Shumway M."/>
            <person name="Stanke M."/>
            <person name="Stinson E.O."/>
            <person name="Tubio J.M."/>
            <person name="Vanzee J.P."/>
            <person name="Verjovski-Almeida S."/>
            <person name="Werner D."/>
            <person name="White O."/>
            <person name="Wyder S."/>
            <person name="Zeng Q."/>
            <person name="Zhao Q."/>
            <person name="Zhao Y."/>
            <person name="Hill C.A."/>
            <person name="Raikhel A.S."/>
            <person name="Soares M.B."/>
            <person name="Knudson D.L."/>
            <person name="Lee N.H."/>
            <person name="Galagan J."/>
            <person name="Salzberg S.L."/>
            <person name="Paulsen I.T."/>
            <person name="Dimopoulos G."/>
            <person name="Collins F.H."/>
            <person name="Birren B."/>
            <person name="Fraser-Liggett C.M."/>
            <person name="Severson D.W."/>
        </authorList>
    </citation>
    <scope>NUCLEOTIDE SEQUENCE [LARGE SCALE GENOMIC DNA]</scope>
    <source>
        <strain evidence="4">Liverpool</strain>
    </source>
</reference>
<evidence type="ECO:0000313" key="5">
    <source>
        <dbReference type="Proteomes" id="UP000682892"/>
    </source>
</evidence>
<reference evidence="4" key="1">
    <citation type="submission" date="2005-10" db="EMBL/GenBank/DDBJ databases">
        <authorList>
            <person name="Loftus B.J."/>
            <person name="Nene V.M."/>
            <person name="Hannick L.I."/>
            <person name="Bidwell S."/>
            <person name="Haas B."/>
            <person name="Amedeo P."/>
            <person name="Orvis J."/>
            <person name="Wortman J.R."/>
            <person name="White O.R."/>
            <person name="Salzberg S."/>
            <person name="Shumway M."/>
            <person name="Koo H."/>
            <person name="Zhao Y."/>
            <person name="Holmes M."/>
            <person name="Miller J."/>
            <person name="Schatz M."/>
            <person name="Pop M."/>
            <person name="Pai G."/>
            <person name="Utterback T."/>
            <person name="Rogers Y.-H."/>
            <person name="Kravitz S."/>
            <person name="Fraser C.M."/>
        </authorList>
    </citation>
    <scope>NUCLEOTIDE SEQUENCE</scope>
    <source>
        <strain evidence="4">Liverpool</strain>
    </source>
</reference>
<dbReference type="PaxDb" id="7159-AAEL009738-PA"/>
<dbReference type="InterPro" id="IPR016024">
    <property type="entry name" value="ARM-type_fold"/>
</dbReference>
<dbReference type="OMA" id="EIWCNDE"/>
<evidence type="ECO:0000256" key="1">
    <source>
        <dbReference type="ARBA" id="ARBA00007797"/>
    </source>
</evidence>
<reference evidence="4" key="3">
    <citation type="submission" date="2012-09" db="EMBL/GenBank/DDBJ databases">
        <authorList>
            <consortium name="VectorBase"/>
        </authorList>
    </citation>
    <scope>NUCLEOTIDE SEQUENCE</scope>
    <source>
        <strain evidence="4">Liverpool</strain>
    </source>
</reference>
<dbReference type="HOGENOM" id="CLU_003417_3_1_1"/>
<dbReference type="STRING" id="7159.Q16V05"/>
<feature type="region of interest" description="Disordered" evidence="2">
    <location>
        <begin position="526"/>
        <end position="562"/>
    </location>
</feature>
<comment type="similarity">
    <text evidence="1">Belongs to the CBF/MAK21 family.</text>
</comment>
<feature type="compositionally biased region" description="Basic and acidic residues" evidence="2">
    <location>
        <begin position="68"/>
        <end position="80"/>
    </location>
</feature>
<dbReference type="VEuPathDB" id="VectorBase:AAEL023151"/>
<dbReference type="Proteomes" id="UP000682892">
    <property type="component" value="Unassembled WGS sequence"/>
</dbReference>
<feature type="region of interest" description="Disordered" evidence="2">
    <location>
        <begin position="726"/>
        <end position="887"/>
    </location>
</feature>
<evidence type="ECO:0000313" key="4">
    <source>
        <dbReference type="EMBL" id="EAT38361.1"/>
    </source>
</evidence>
<sequence>MSIKESKKHGKHRNSNGEKSEQVQPKQGKKKIVFDDDGEQKEVPVVTPVGESGANNESGKKGKKQQKKPKEVPREPDSVDTVERRWYEHYDGYNTVGELVELKDAEIAELRKLCRVAFEAENRALMKNNPSDAKWLLTALEKGTSRDRANSGALLVQTNPLCNLQALETVVGMVKLSNKGHLDVVEVLSELMLNSVMPYDRKLISIPLRGADWKNVKKQELEKSLRDKIYAYWHFEDALRDVYFTFLNNLSAIIQTGQDNSKMKIIQYASKLFTMIPEKEAYLLSMLVNKLGDPSKKVAVKALYHLTEVVKKHSAMCPVIVTETEKLLFRNNISTSAQHYSLSFLASISSFGDFSSCEKMINICFSFFKILTDKGEINCKTMQAILTCLRKAIGNVKRDVDIANFVKPEVLNTVYRMIHLADISIACQGLSLLLEITESKGVEQNRFYNALYRKLLDPQLGTVGPRISNIFFYIIHRAIQNDPIPERAQAFVKRLLQVAFNFPPAKVCGVLIIVSKVLRKRKHLHLDGQSPTENEDAVEQPVVLENGEQQQNEDDDEDKKPTIKKECNRKVTQYDPFHRAAEYAGAKYTIKYELTRYLEYFHPTVKSFVQSILTNSPLSYYGDPLRDFSLGHFLDRFAFKNPKKPKTEENAEGEQVPKKKILGVAQRKGDYVPSGSRGLPVHSLTKDHCTEDEEYIFQFLEQKRERLREAKEQIKAKKAEKGIVDEDDDLSDAESLDDDEFDSYLDRLGVPGGDDGGADIDQEVDFMNEFEQDLAKKADKKKKKRGAAEEEDDEDEFGGWDDDAPGIDDDDEGGLDDDVDLEDGEEDVFSDGGSISLDENEMDDDDLEDDDEDEDEEDEDDEHDEEDAPKSKKKRKEGAVSEREFQKKLKTGDFNSLFAAADDFSEMLETNVGAKDSKSHGTLGEIFNRDNAPSKQMEWEQARFSGKNKMQSGKKRFISKKHGSSSGGGMGGSTKFKGGKVEKRQPKSFGKAKKGGGKVGGKRRK</sequence>
<feature type="compositionally biased region" description="Basic residues" evidence="2">
    <location>
        <begin position="1"/>
        <end position="14"/>
    </location>
</feature>
<feature type="compositionally biased region" description="Acidic residues" evidence="2">
    <location>
        <begin position="726"/>
        <end position="743"/>
    </location>
</feature>
<gene>
    <name evidence="4" type="ORF">AaeL_AAEL009738</name>
</gene>
<dbReference type="GO" id="GO:0005634">
    <property type="term" value="C:nucleus"/>
    <property type="evidence" value="ECO:0007669"/>
    <property type="project" value="TreeGrafter"/>
</dbReference>
<feature type="compositionally biased region" description="Basic residues" evidence="2">
    <location>
        <begin position="990"/>
        <end position="1005"/>
    </location>
</feature>
<dbReference type="InterPro" id="IPR005612">
    <property type="entry name" value="CCAAT-binding_factor"/>
</dbReference>
<dbReference type="PANTHER" id="PTHR12048">
    <property type="entry name" value="CCAAT-BINDING FACTOR-RELATED"/>
    <property type="match status" value="1"/>
</dbReference>
<dbReference type="AlphaFoldDB" id="Q16V05"/>
<accession>Q16V05</accession>
<dbReference type="EMBL" id="CH477607">
    <property type="protein sequence ID" value="EAT38361.1"/>
    <property type="molecule type" value="Genomic_DNA"/>
</dbReference>
<dbReference type="eggNOG" id="KOG2038">
    <property type="taxonomic scope" value="Eukaryota"/>
</dbReference>
<organism evidence="4 5">
    <name type="scientific">Aedes aegypti</name>
    <name type="common">Yellowfever mosquito</name>
    <name type="synonym">Culex aegypti</name>
    <dbReference type="NCBI Taxonomy" id="7159"/>
    <lineage>
        <taxon>Eukaryota</taxon>
        <taxon>Metazoa</taxon>
        <taxon>Ecdysozoa</taxon>
        <taxon>Arthropoda</taxon>
        <taxon>Hexapoda</taxon>
        <taxon>Insecta</taxon>
        <taxon>Pterygota</taxon>
        <taxon>Neoptera</taxon>
        <taxon>Endopterygota</taxon>
        <taxon>Diptera</taxon>
        <taxon>Nematocera</taxon>
        <taxon>Culicoidea</taxon>
        <taxon>Culicidae</taxon>
        <taxon>Culicinae</taxon>
        <taxon>Aedini</taxon>
        <taxon>Aedes</taxon>
        <taxon>Stegomyia</taxon>
    </lineage>
</organism>
<feature type="compositionally biased region" description="Basic residues" evidence="2">
    <location>
        <begin position="952"/>
        <end position="963"/>
    </location>
</feature>